<organism evidence="7 8">
    <name type="scientific">Ustilago trichophora</name>
    <dbReference type="NCBI Taxonomy" id="86804"/>
    <lineage>
        <taxon>Eukaryota</taxon>
        <taxon>Fungi</taxon>
        <taxon>Dikarya</taxon>
        <taxon>Basidiomycota</taxon>
        <taxon>Ustilaginomycotina</taxon>
        <taxon>Ustilaginomycetes</taxon>
        <taxon>Ustilaginales</taxon>
        <taxon>Ustilaginaceae</taxon>
        <taxon>Ustilago</taxon>
    </lineage>
</organism>
<dbReference type="Proteomes" id="UP000324022">
    <property type="component" value="Unassembled WGS sequence"/>
</dbReference>
<dbReference type="GO" id="GO:0032040">
    <property type="term" value="C:small-subunit processome"/>
    <property type="evidence" value="ECO:0007669"/>
    <property type="project" value="InterPro"/>
</dbReference>
<dbReference type="Pfam" id="PF03998">
    <property type="entry name" value="Utp11"/>
    <property type="match status" value="1"/>
</dbReference>
<comment type="subcellular location">
    <subcellularLocation>
        <location evidence="2">Nucleus</location>
        <location evidence="2">Nucleolus</location>
    </subcellularLocation>
</comment>
<feature type="region of interest" description="Disordered" evidence="6">
    <location>
        <begin position="1"/>
        <end position="23"/>
    </location>
</feature>
<feature type="region of interest" description="Disordered" evidence="6">
    <location>
        <begin position="314"/>
        <end position="354"/>
    </location>
</feature>
<accession>A0A5C3DS69</accession>
<keyword evidence="5" id="KW-0539">Nucleus</keyword>
<feature type="region of interest" description="Disordered" evidence="6">
    <location>
        <begin position="192"/>
        <end position="258"/>
    </location>
</feature>
<evidence type="ECO:0000256" key="5">
    <source>
        <dbReference type="ARBA" id="ARBA00023242"/>
    </source>
</evidence>
<comment type="function">
    <text evidence="1">Involved in nucleolar processing of pre-18S ribosomal RNA.</text>
</comment>
<protein>
    <submittedName>
        <fullName evidence="7">Related to UTP11 - subunit of U3-containing small subunit processome complex</fullName>
    </submittedName>
</protein>
<dbReference type="PANTHER" id="PTHR12838">
    <property type="entry name" value="U3 SMALL NUCLEOLAR RNA-ASSOCIATED PROTEIN 11"/>
    <property type="match status" value="1"/>
</dbReference>
<sequence>MAGSSLRNAVHRRNHKERSQPVGRAKLGLLEKHKDYVLRAKDHHKKRDMLKRLSEKAAMRNKDEFYFGMINSSTRNGVHQHARPSEQLDNDVVALLKTQDVGYVRAQIVAEKKRVKGLVERLAPSVAGLSVEWLEEKAGRRETLERAGLIAKAGGKGKKAGSSLSLKKGSVIGAQGKKTVWLDDADAIRSYSSSSSSTSTSKPAPAPAPATKQIENDDNDDDEFGENWIDDLPSDSSDIEDSLIPTTTSSPSSSLKKGNKHLGYLTTELASRYARLDALQLAAEKLNLVRALMTHKGGRSQVVKAKKNALEDAVMQGKVTSNGLALPGNEESDDEDEQGKPKKKVYKFSKQRKR</sequence>
<evidence type="ECO:0000256" key="4">
    <source>
        <dbReference type="ARBA" id="ARBA00022552"/>
    </source>
</evidence>
<name>A0A5C3DS69_9BASI</name>
<dbReference type="OrthoDB" id="29058at2759"/>
<comment type="similarity">
    <text evidence="3">Belongs to the UTP11 family.</text>
</comment>
<proteinExistence type="inferred from homology"/>
<evidence type="ECO:0000256" key="2">
    <source>
        <dbReference type="ARBA" id="ARBA00004604"/>
    </source>
</evidence>
<feature type="compositionally biased region" description="Low complexity" evidence="6">
    <location>
        <begin position="245"/>
        <end position="254"/>
    </location>
</feature>
<evidence type="ECO:0000313" key="8">
    <source>
        <dbReference type="Proteomes" id="UP000324022"/>
    </source>
</evidence>
<feature type="compositionally biased region" description="Basic residues" evidence="6">
    <location>
        <begin position="341"/>
        <end position="354"/>
    </location>
</feature>
<feature type="compositionally biased region" description="Acidic residues" evidence="6">
    <location>
        <begin position="216"/>
        <end position="241"/>
    </location>
</feature>
<dbReference type="GO" id="GO:0006364">
    <property type="term" value="P:rRNA processing"/>
    <property type="evidence" value="ECO:0007669"/>
    <property type="project" value="UniProtKB-KW"/>
</dbReference>
<keyword evidence="4" id="KW-0698">rRNA processing</keyword>
<dbReference type="InterPro" id="IPR007144">
    <property type="entry name" value="SSU_processome_Utp11"/>
</dbReference>
<evidence type="ECO:0000256" key="6">
    <source>
        <dbReference type="SAM" id="MobiDB-lite"/>
    </source>
</evidence>
<reference evidence="7 8" key="1">
    <citation type="submission" date="2018-03" db="EMBL/GenBank/DDBJ databases">
        <authorList>
            <person name="Guldener U."/>
        </authorList>
    </citation>
    <scope>NUCLEOTIDE SEQUENCE [LARGE SCALE GENOMIC DNA]</scope>
    <source>
        <strain evidence="7 8">NBRC100155</strain>
    </source>
</reference>
<evidence type="ECO:0000256" key="3">
    <source>
        <dbReference type="ARBA" id="ARBA00008105"/>
    </source>
</evidence>
<evidence type="ECO:0000313" key="7">
    <source>
        <dbReference type="EMBL" id="SPO20420.1"/>
    </source>
</evidence>
<dbReference type="PANTHER" id="PTHR12838:SF0">
    <property type="entry name" value="U3 SMALL NUCLEOLAR RNA-ASSOCIATED PROTEIN 11-RELATED"/>
    <property type="match status" value="1"/>
</dbReference>
<dbReference type="AlphaFoldDB" id="A0A5C3DS69"/>
<dbReference type="EMBL" id="OOIN01000001">
    <property type="protein sequence ID" value="SPO20420.1"/>
    <property type="molecule type" value="Genomic_DNA"/>
</dbReference>
<feature type="compositionally biased region" description="Low complexity" evidence="6">
    <location>
        <begin position="192"/>
        <end position="203"/>
    </location>
</feature>
<evidence type="ECO:0000256" key="1">
    <source>
        <dbReference type="ARBA" id="ARBA00004099"/>
    </source>
</evidence>
<gene>
    <name evidence="7" type="ORF">UTRI_00817_B</name>
</gene>
<keyword evidence="8" id="KW-1185">Reference proteome</keyword>